<feature type="transmembrane region" description="Helical" evidence="1">
    <location>
        <begin position="91"/>
        <end position="109"/>
    </location>
</feature>
<accession>A0A9P7D2F4</accession>
<dbReference type="Pfam" id="PF20151">
    <property type="entry name" value="DUF6533"/>
    <property type="match status" value="1"/>
</dbReference>
<reference evidence="3" key="1">
    <citation type="journal article" date="2020" name="New Phytol.">
        <title>Comparative genomics reveals dynamic genome evolution in host specialist ectomycorrhizal fungi.</title>
        <authorList>
            <person name="Lofgren L.A."/>
            <person name="Nguyen N.H."/>
            <person name="Vilgalys R."/>
            <person name="Ruytinx J."/>
            <person name="Liao H.L."/>
            <person name="Branco S."/>
            <person name="Kuo A."/>
            <person name="LaButti K."/>
            <person name="Lipzen A."/>
            <person name="Andreopoulos W."/>
            <person name="Pangilinan J."/>
            <person name="Riley R."/>
            <person name="Hundley H."/>
            <person name="Na H."/>
            <person name="Barry K."/>
            <person name="Grigoriev I.V."/>
            <person name="Stajich J.E."/>
            <person name="Kennedy P.G."/>
        </authorList>
    </citation>
    <scope>NUCLEOTIDE SEQUENCE</scope>
    <source>
        <strain evidence="3">DOB743</strain>
    </source>
</reference>
<feature type="domain" description="DUF6533" evidence="2">
    <location>
        <begin position="18"/>
        <end position="63"/>
    </location>
</feature>
<comment type="caution">
    <text evidence="3">The sequence shown here is derived from an EMBL/GenBank/DDBJ whole genome shotgun (WGS) entry which is preliminary data.</text>
</comment>
<keyword evidence="1" id="KW-0812">Transmembrane</keyword>
<dbReference type="OrthoDB" id="2958007at2759"/>
<dbReference type="EMBL" id="JABBWD010000025">
    <property type="protein sequence ID" value="KAG1776612.1"/>
    <property type="molecule type" value="Genomic_DNA"/>
</dbReference>
<gene>
    <name evidence="3" type="ORF">EV702DRAFT_1197985</name>
</gene>
<feature type="transmembrane region" description="Helical" evidence="1">
    <location>
        <begin position="121"/>
        <end position="139"/>
    </location>
</feature>
<dbReference type="Proteomes" id="UP000714275">
    <property type="component" value="Unassembled WGS sequence"/>
</dbReference>
<dbReference type="AlphaFoldDB" id="A0A9P7D2F4"/>
<organism evidence="3 4">
    <name type="scientific">Suillus placidus</name>
    <dbReference type="NCBI Taxonomy" id="48579"/>
    <lineage>
        <taxon>Eukaryota</taxon>
        <taxon>Fungi</taxon>
        <taxon>Dikarya</taxon>
        <taxon>Basidiomycota</taxon>
        <taxon>Agaricomycotina</taxon>
        <taxon>Agaricomycetes</taxon>
        <taxon>Agaricomycetidae</taxon>
        <taxon>Boletales</taxon>
        <taxon>Suillineae</taxon>
        <taxon>Suillaceae</taxon>
        <taxon>Suillus</taxon>
    </lineage>
</organism>
<dbReference type="InterPro" id="IPR045340">
    <property type="entry name" value="DUF6533"/>
</dbReference>
<evidence type="ECO:0000313" key="3">
    <source>
        <dbReference type="EMBL" id="KAG1776612.1"/>
    </source>
</evidence>
<proteinExistence type="predicted"/>
<sequence length="160" mass="18284">MDGPMLMINAFQEHTSRYMKVAGLTILAYDYLVTMDKEVRLMWGTKWGTARVLFCMSRYLPFVASAIYHYYLFAGVSATSNYDQCFPLYDAAMWLNAISICAAKGLLILRTYAMWKCNRKILYGLLAFVGILLTVAFVLEVKAGSLLSCVLHRFSRAYRH</sequence>
<keyword evidence="4" id="KW-1185">Reference proteome</keyword>
<feature type="transmembrane region" description="Helical" evidence="1">
    <location>
        <begin position="50"/>
        <end position="71"/>
    </location>
</feature>
<evidence type="ECO:0000313" key="4">
    <source>
        <dbReference type="Proteomes" id="UP000714275"/>
    </source>
</evidence>
<evidence type="ECO:0000259" key="2">
    <source>
        <dbReference type="Pfam" id="PF20151"/>
    </source>
</evidence>
<evidence type="ECO:0000256" key="1">
    <source>
        <dbReference type="SAM" id="Phobius"/>
    </source>
</evidence>
<keyword evidence="1" id="KW-0472">Membrane</keyword>
<protein>
    <recommendedName>
        <fullName evidence="2">DUF6533 domain-containing protein</fullName>
    </recommendedName>
</protein>
<keyword evidence="1" id="KW-1133">Transmembrane helix</keyword>
<name>A0A9P7D2F4_9AGAM</name>